<reference evidence="1 2" key="1">
    <citation type="submission" date="2017-07" db="EMBL/GenBank/DDBJ databases">
        <title>Phylogenetic study on the rhizospheric bacterium Ochrobactrum sp. A44.</title>
        <authorList>
            <person name="Krzyzanowska D.M."/>
            <person name="Ossowicki A."/>
            <person name="Rajewska M."/>
            <person name="Maciag T."/>
            <person name="Kaczynski Z."/>
            <person name="Czerwicka M."/>
            <person name="Jafra S."/>
        </authorList>
    </citation>
    <scope>NUCLEOTIDE SEQUENCE [LARGE SCALE GENOMIC DNA]</scope>
    <source>
        <strain evidence="1 2">A44</strain>
    </source>
</reference>
<dbReference type="PIRSF" id="PIRSF020481">
    <property type="entry name" value="BAP"/>
    <property type="match status" value="1"/>
</dbReference>
<dbReference type="OrthoDB" id="9793802at2"/>
<dbReference type="AlphaFoldDB" id="A0A248UKH3"/>
<dbReference type="RefSeq" id="WP_095447023.1">
    <property type="nucleotide sequence ID" value="NZ_CP022604.1"/>
</dbReference>
<name>A0A248UKH3_9HYPH</name>
<evidence type="ECO:0000313" key="1">
    <source>
        <dbReference type="EMBL" id="ASV87122.1"/>
    </source>
</evidence>
<dbReference type="EMBL" id="CP022604">
    <property type="protein sequence ID" value="ASV87122.1"/>
    <property type="molecule type" value="Genomic_DNA"/>
</dbReference>
<dbReference type="Proteomes" id="UP000215256">
    <property type="component" value="Chromosome 1"/>
</dbReference>
<gene>
    <name evidence="1" type="ORF">CES85_1649</name>
</gene>
<protein>
    <submittedName>
        <fullName evidence="1">Baseplate J-like family protein</fullName>
    </submittedName>
</protein>
<dbReference type="KEGG" id="och:CES85_1649"/>
<proteinExistence type="predicted"/>
<accession>A0A248UKH3</accession>
<evidence type="ECO:0000313" key="2">
    <source>
        <dbReference type="Proteomes" id="UP000215256"/>
    </source>
</evidence>
<dbReference type="InterPro" id="IPR014507">
    <property type="entry name" value="Baseplate_assembly_J_pred"/>
</dbReference>
<organism evidence="1 2">
    <name type="scientific">Ochrobactrum quorumnocens</name>
    <dbReference type="NCBI Taxonomy" id="271865"/>
    <lineage>
        <taxon>Bacteria</taxon>
        <taxon>Pseudomonadati</taxon>
        <taxon>Pseudomonadota</taxon>
        <taxon>Alphaproteobacteria</taxon>
        <taxon>Hyphomicrobiales</taxon>
        <taxon>Brucellaceae</taxon>
        <taxon>Brucella/Ochrobactrum group</taxon>
        <taxon>Ochrobactrum</taxon>
    </lineage>
</organism>
<sequence length="290" mass="32214">MAFDLTTYPKPDVIETLDYEVILSQRIALLKELWRIIRQKHPELPDYDVELLETDPIQITEEAEAYREMLVRARINDAALANLLAFAGGADLDHLAAFYDVDRLEGEGDEPFRDRIVLEIKGRSPGGGAYWYEAAARRADVRIRSAKAFREDFWPIIHIAILSRENGGIPDSAMLGAVTDIVTSDRVRTLNDTIIVEAAVTTTTDIEANVWLLPSAPLIDLSPLETALRKSWDSETAIGFDLVPSWIEAKLHLAGVQRVEMVSPTDPVVASPGTAIAIGAIKLNYMGRDY</sequence>